<dbReference type="GO" id="GO:0005886">
    <property type="term" value="C:plasma membrane"/>
    <property type="evidence" value="ECO:0007669"/>
    <property type="project" value="TreeGrafter"/>
</dbReference>
<comment type="caution">
    <text evidence="2">The sequence shown here is derived from an EMBL/GenBank/DDBJ whole genome shotgun (WGS) entry which is preliminary data.</text>
</comment>
<dbReference type="Gene3D" id="1.20.1270.60">
    <property type="entry name" value="Arfaptin homology (AH) domain/BAR domain"/>
    <property type="match status" value="1"/>
</dbReference>
<feature type="compositionally biased region" description="Polar residues" evidence="1">
    <location>
        <begin position="260"/>
        <end position="283"/>
    </location>
</feature>
<dbReference type="GO" id="GO:0070941">
    <property type="term" value="P:eisosome assembly"/>
    <property type="evidence" value="ECO:0007669"/>
    <property type="project" value="TreeGrafter"/>
</dbReference>
<proteinExistence type="predicted"/>
<feature type="region of interest" description="Disordered" evidence="1">
    <location>
        <begin position="377"/>
        <end position="434"/>
    </location>
</feature>
<feature type="region of interest" description="Disordered" evidence="1">
    <location>
        <begin position="259"/>
        <end position="284"/>
    </location>
</feature>
<dbReference type="InterPro" id="IPR028245">
    <property type="entry name" value="PIL1/LSP1"/>
</dbReference>
<dbReference type="PANTHER" id="PTHR31962">
    <property type="entry name" value="SPHINGOLIPID LONG CHAIN BASE-RESPONSIVE PROTEIN PIL1"/>
    <property type="match status" value="1"/>
</dbReference>
<gene>
    <name evidence="2" type="ORF">CTheo_5749</name>
</gene>
<feature type="region of interest" description="Disordered" evidence="1">
    <location>
        <begin position="450"/>
        <end position="499"/>
    </location>
</feature>
<dbReference type="GO" id="GO:0006897">
    <property type="term" value="P:endocytosis"/>
    <property type="evidence" value="ECO:0007669"/>
    <property type="project" value="TreeGrafter"/>
</dbReference>
<accession>A0A5N5QHP2</accession>
<dbReference type="AlphaFoldDB" id="A0A5N5QHP2"/>
<dbReference type="InterPro" id="IPR027267">
    <property type="entry name" value="AH/BAR_dom_sf"/>
</dbReference>
<sequence length="499" mass="55057">MTHSRRSSLGFPWVLSGATSIASTSASLRALQQLGAIEKRILNGIRGLAEDLENSVMWLRDWGMGEGDDLEVCPEHSFRGIVSVNSILFKDVLFHSTNLLTQFSAGLVQFASYSEQVRAHLKLIRTREQRLIKMKKRKRGVDYKADMANKKLNKMSPEVSFARGWIGHLSTASADMPKQHNGRMAQVELFNAFAEEARLLNVEVAREEVIGSFGKLVVEEVPLGTTFPGHPRAPYMGREVTSSVSSQAMHRIGRIRINIPAQQSSPAASREPQTQIPNGNATELNGVPEVYIDNADAAQDQEALPDTPYRSTRRPEQARAESRRLSMLSFRTDREEDGHGPNNNPAVHQYPTSLSSERGSLARRLSILKLNSRASEQKSGIPLRVTNAFTRGRKGSSANNKDLPPAPDVKRRQQRPATGTGAPTPRSGPGSSQLYSMSFFRRLSFPNLPSTPAWLDSLPNSPHQGASLKAPLPPHGDQDEASDNNNNEMSHRSRFTISG</sequence>
<keyword evidence="3" id="KW-1185">Reference proteome</keyword>
<feature type="region of interest" description="Disordered" evidence="1">
    <location>
        <begin position="297"/>
        <end position="358"/>
    </location>
</feature>
<dbReference type="EMBL" id="SSOP01000143">
    <property type="protein sequence ID" value="KAB5590817.1"/>
    <property type="molecule type" value="Genomic_DNA"/>
</dbReference>
<name>A0A5N5QHP2_9AGAM</name>
<dbReference type="GO" id="GO:0008289">
    <property type="term" value="F:lipid binding"/>
    <property type="evidence" value="ECO:0007669"/>
    <property type="project" value="TreeGrafter"/>
</dbReference>
<dbReference type="PANTHER" id="PTHR31962:SF6">
    <property type="entry name" value="EISOSOME COMPONENT PIL1-DOMAIN-CONTAINING PROTEIN"/>
    <property type="match status" value="1"/>
</dbReference>
<organism evidence="2 3">
    <name type="scientific">Ceratobasidium theobromae</name>
    <dbReference type="NCBI Taxonomy" id="1582974"/>
    <lineage>
        <taxon>Eukaryota</taxon>
        <taxon>Fungi</taxon>
        <taxon>Dikarya</taxon>
        <taxon>Basidiomycota</taxon>
        <taxon>Agaricomycotina</taxon>
        <taxon>Agaricomycetes</taxon>
        <taxon>Cantharellales</taxon>
        <taxon>Ceratobasidiaceae</taxon>
        <taxon>Ceratobasidium</taxon>
    </lineage>
</organism>
<evidence type="ECO:0000313" key="2">
    <source>
        <dbReference type="EMBL" id="KAB5590817.1"/>
    </source>
</evidence>
<protein>
    <submittedName>
        <fullName evidence="2">Eisosome component PIL1</fullName>
    </submittedName>
</protein>
<feature type="compositionally biased region" description="Polar residues" evidence="1">
    <location>
        <begin position="341"/>
        <end position="358"/>
    </location>
</feature>
<evidence type="ECO:0000256" key="1">
    <source>
        <dbReference type="SAM" id="MobiDB-lite"/>
    </source>
</evidence>
<feature type="compositionally biased region" description="Basic and acidic residues" evidence="1">
    <location>
        <begin position="313"/>
        <end position="324"/>
    </location>
</feature>
<dbReference type="OrthoDB" id="5599269at2759"/>
<dbReference type="Proteomes" id="UP000383932">
    <property type="component" value="Unassembled WGS sequence"/>
</dbReference>
<reference evidence="2 3" key="1">
    <citation type="journal article" date="2019" name="Fungal Biol. Biotechnol.">
        <title>Draft genome sequence of fastidious pathogen Ceratobasidium theobromae, which causes vascular-streak dieback in Theobroma cacao.</title>
        <authorList>
            <person name="Ali S.S."/>
            <person name="Asman A."/>
            <person name="Shao J."/>
            <person name="Firmansyah A.P."/>
            <person name="Susilo A.W."/>
            <person name="Rosmana A."/>
            <person name="McMahon P."/>
            <person name="Junaid M."/>
            <person name="Guest D."/>
            <person name="Kheng T.Y."/>
            <person name="Meinhardt L.W."/>
            <person name="Bailey B.A."/>
        </authorList>
    </citation>
    <scope>NUCLEOTIDE SEQUENCE [LARGE SCALE GENOMIC DNA]</scope>
    <source>
        <strain evidence="2 3">CT2</strain>
    </source>
</reference>
<dbReference type="GO" id="GO:0036286">
    <property type="term" value="C:eisosome filament"/>
    <property type="evidence" value="ECO:0007669"/>
    <property type="project" value="TreeGrafter"/>
</dbReference>
<evidence type="ECO:0000313" key="3">
    <source>
        <dbReference type="Proteomes" id="UP000383932"/>
    </source>
</evidence>